<dbReference type="PANTHER" id="PTHR33428">
    <property type="entry name" value="CHLOROPHYLLASE-2, CHLOROPLASTIC"/>
    <property type="match status" value="1"/>
</dbReference>
<dbReference type="SUPFAM" id="SSF53474">
    <property type="entry name" value="alpha/beta-Hydrolases"/>
    <property type="match status" value="1"/>
</dbReference>
<sequence length="282" mass="29709">MMNFKTLFVVLATATTGLNANPVPQGGNQGSGSGTGPFGPASYSTEGSLSSHTLYAPKNIPSGSKLPILIWGNGGCSANGLDFQGFLNEISSHGVFVISQGTPNGRGQTNSGQMKTALDWVFSGSSKYHQYLEKSRVSVSGMSCGGVEAYDLAGDSRVGNIGIFNSGLMSPADSQRIAATIRKPVFFFLGGRGDIAYENGERDYRVLPQGTPSWKGNLDVGHGGTYSQPNGGKFGVAAVRFFQWTLRGNATASQFFTNDAEATQAGWQVEKKNLNGVQVTPL</sequence>
<proteinExistence type="predicted"/>
<organism evidence="3 4">
    <name type="scientific">Podospora australis</name>
    <dbReference type="NCBI Taxonomy" id="1536484"/>
    <lineage>
        <taxon>Eukaryota</taxon>
        <taxon>Fungi</taxon>
        <taxon>Dikarya</taxon>
        <taxon>Ascomycota</taxon>
        <taxon>Pezizomycotina</taxon>
        <taxon>Sordariomycetes</taxon>
        <taxon>Sordariomycetidae</taxon>
        <taxon>Sordariales</taxon>
        <taxon>Podosporaceae</taxon>
        <taxon>Podospora</taxon>
    </lineage>
</organism>
<dbReference type="EMBL" id="MU864352">
    <property type="protein sequence ID" value="KAK4193128.1"/>
    <property type="molecule type" value="Genomic_DNA"/>
</dbReference>
<protein>
    <submittedName>
        <fullName evidence="3">Uncharacterized protein</fullName>
    </submittedName>
</protein>
<dbReference type="Proteomes" id="UP001302126">
    <property type="component" value="Unassembled WGS sequence"/>
</dbReference>
<keyword evidence="2" id="KW-0732">Signal</keyword>
<dbReference type="AlphaFoldDB" id="A0AAN6X2Z9"/>
<dbReference type="InterPro" id="IPR029058">
    <property type="entry name" value="AB_hydrolase_fold"/>
</dbReference>
<dbReference type="Gene3D" id="3.40.50.1820">
    <property type="entry name" value="alpha/beta hydrolase"/>
    <property type="match status" value="1"/>
</dbReference>
<reference evidence="3" key="2">
    <citation type="submission" date="2023-05" db="EMBL/GenBank/DDBJ databases">
        <authorList>
            <consortium name="Lawrence Berkeley National Laboratory"/>
            <person name="Steindorff A."/>
            <person name="Hensen N."/>
            <person name="Bonometti L."/>
            <person name="Westerberg I."/>
            <person name="Brannstrom I.O."/>
            <person name="Guillou S."/>
            <person name="Cros-Aarteil S."/>
            <person name="Calhoun S."/>
            <person name="Haridas S."/>
            <person name="Kuo A."/>
            <person name="Mondo S."/>
            <person name="Pangilinan J."/>
            <person name="Riley R."/>
            <person name="Labutti K."/>
            <person name="Andreopoulos B."/>
            <person name="Lipzen A."/>
            <person name="Chen C."/>
            <person name="Yanf M."/>
            <person name="Daum C."/>
            <person name="Ng V."/>
            <person name="Clum A."/>
            <person name="Ohm R."/>
            <person name="Martin F."/>
            <person name="Silar P."/>
            <person name="Natvig D."/>
            <person name="Lalanne C."/>
            <person name="Gautier V."/>
            <person name="Ament-Velasquez S.L."/>
            <person name="Kruys A."/>
            <person name="Hutchinson M.I."/>
            <person name="Powell A.J."/>
            <person name="Barry K."/>
            <person name="Miller A.N."/>
            <person name="Grigoriev I.V."/>
            <person name="Debuchy R."/>
            <person name="Gladieux P."/>
            <person name="Thoren M.H."/>
            <person name="Johannesson H."/>
        </authorList>
    </citation>
    <scope>NUCLEOTIDE SEQUENCE</scope>
    <source>
        <strain evidence="3">PSN309</strain>
    </source>
</reference>
<evidence type="ECO:0000256" key="2">
    <source>
        <dbReference type="SAM" id="SignalP"/>
    </source>
</evidence>
<evidence type="ECO:0000313" key="4">
    <source>
        <dbReference type="Proteomes" id="UP001302126"/>
    </source>
</evidence>
<reference evidence="3" key="1">
    <citation type="journal article" date="2023" name="Mol. Phylogenet. Evol.">
        <title>Genome-scale phylogeny and comparative genomics of the fungal order Sordariales.</title>
        <authorList>
            <person name="Hensen N."/>
            <person name="Bonometti L."/>
            <person name="Westerberg I."/>
            <person name="Brannstrom I.O."/>
            <person name="Guillou S."/>
            <person name="Cros-Aarteil S."/>
            <person name="Calhoun S."/>
            <person name="Haridas S."/>
            <person name="Kuo A."/>
            <person name="Mondo S."/>
            <person name="Pangilinan J."/>
            <person name="Riley R."/>
            <person name="LaButti K."/>
            <person name="Andreopoulos B."/>
            <person name="Lipzen A."/>
            <person name="Chen C."/>
            <person name="Yan M."/>
            <person name="Daum C."/>
            <person name="Ng V."/>
            <person name="Clum A."/>
            <person name="Steindorff A."/>
            <person name="Ohm R.A."/>
            <person name="Martin F."/>
            <person name="Silar P."/>
            <person name="Natvig D.O."/>
            <person name="Lalanne C."/>
            <person name="Gautier V."/>
            <person name="Ament-Velasquez S.L."/>
            <person name="Kruys A."/>
            <person name="Hutchinson M.I."/>
            <person name="Powell A.J."/>
            <person name="Barry K."/>
            <person name="Miller A.N."/>
            <person name="Grigoriev I.V."/>
            <person name="Debuchy R."/>
            <person name="Gladieux P."/>
            <person name="Hiltunen Thoren M."/>
            <person name="Johannesson H."/>
        </authorList>
    </citation>
    <scope>NUCLEOTIDE SEQUENCE</scope>
    <source>
        <strain evidence="3">PSN309</strain>
    </source>
</reference>
<feature type="compositionally biased region" description="Gly residues" evidence="1">
    <location>
        <begin position="27"/>
        <end position="37"/>
    </location>
</feature>
<gene>
    <name evidence="3" type="ORF">QBC35DRAFT_547287</name>
</gene>
<keyword evidence="4" id="KW-1185">Reference proteome</keyword>
<dbReference type="PANTHER" id="PTHR33428:SF14">
    <property type="entry name" value="CARBOXYLESTERASE TYPE B DOMAIN-CONTAINING PROTEIN"/>
    <property type="match status" value="1"/>
</dbReference>
<name>A0AAN6X2Z9_9PEZI</name>
<feature type="chain" id="PRO_5042891882" evidence="2">
    <location>
        <begin position="21"/>
        <end position="282"/>
    </location>
</feature>
<feature type="region of interest" description="Disordered" evidence="1">
    <location>
        <begin position="19"/>
        <end position="45"/>
    </location>
</feature>
<comment type="caution">
    <text evidence="3">The sequence shown here is derived from an EMBL/GenBank/DDBJ whole genome shotgun (WGS) entry which is preliminary data.</text>
</comment>
<feature type="signal peptide" evidence="2">
    <location>
        <begin position="1"/>
        <end position="20"/>
    </location>
</feature>
<evidence type="ECO:0000313" key="3">
    <source>
        <dbReference type="EMBL" id="KAK4193128.1"/>
    </source>
</evidence>
<accession>A0AAN6X2Z9</accession>
<evidence type="ECO:0000256" key="1">
    <source>
        <dbReference type="SAM" id="MobiDB-lite"/>
    </source>
</evidence>